<dbReference type="SUPFAM" id="SSF56112">
    <property type="entry name" value="Protein kinase-like (PK-like)"/>
    <property type="match status" value="1"/>
</dbReference>
<dbReference type="PROSITE" id="PS50011">
    <property type="entry name" value="PROTEIN_KINASE_DOM"/>
    <property type="match status" value="1"/>
</dbReference>
<evidence type="ECO:0000256" key="3">
    <source>
        <dbReference type="ARBA" id="ARBA00022777"/>
    </source>
</evidence>
<dbReference type="PRINTS" id="PR00109">
    <property type="entry name" value="TYRKINASE"/>
</dbReference>
<proteinExistence type="predicted"/>
<keyword evidence="1" id="KW-0808">Transferase</keyword>
<evidence type="ECO:0000256" key="1">
    <source>
        <dbReference type="ARBA" id="ARBA00022679"/>
    </source>
</evidence>
<evidence type="ECO:0000313" key="7">
    <source>
        <dbReference type="Proteomes" id="UP000054988"/>
    </source>
</evidence>
<dbReference type="SMART" id="SM00220">
    <property type="entry name" value="S_TKc"/>
    <property type="match status" value="1"/>
</dbReference>
<gene>
    <name evidence="6" type="ORF">WG66_17761</name>
</gene>
<keyword evidence="2" id="KW-0547">Nucleotide-binding</keyword>
<feature type="domain" description="Protein kinase" evidence="5">
    <location>
        <begin position="85"/>
        <end position="352"/>
    </location>
</feature>
<organism evidence="6 7">
    <name type="scientific">Moniliophthora roreri</name>
    <name type="common">Frosty pod rot fungus</name>
    <name type="synonym">Monilia roreri</name>
    <dbReference type="NCBI Taxonomy" id="221103"/>
    <lineage>
        <taxon>Eukaryota</taxon>
        <taxon>Fungi</taxon>
        <taxon>Dikarya</taxon>
        <taxon>Basidiomycota</taxon>
        <taxon>Agaricomycotina</taxon>
        <taxon>Agaricomycetes</taxon>
        <taxon>Agaricomycetidae</taxon>
        <taxon>Agaricales</taxon>
        <taxon>Marasmiineae</taxon>
        <taxon>Marasmiaceae</taxon>
        <taxon>Moniliophthora</taxon>
    </lineage>
</organism>
<dbReference type="EMBL" id="LATX01002420">
    <property type="protein sequence ID" value="KTB29656.1"/>
    <property type="molecule type" value="Genomic_DNA"/>
</dbReference>
<dbReference type="InterPro" id="IPR051681">
    <property type="entry name" value="Ser/Thr_Kinases-Pseudokinases"/>
</dbReference>
<dbReference type="InterPro" id="IPR001245">
    <property type="entry name" value="Ser-Thr/Tyr_kinase_cat_dom"/>
</dbReference>
<dbReference type="GO" id="GO:0005524">
    <property type="term" value="F:ATP binding"/>
    <property type="evidence" value="ECO:0007669"/>
    <property type="project" value="UniProtKB-KW"/>
</dbReference>
<dbReference type="PANTHER" id="PTHR44329:SF288">
    <property type="entry name" value="MITOGEN-ACTIVATED PROTEIN KINASE KINASE KINASE 20"/>
    <property type="match status" value="1"/>
</dbReference>
<sequence>MQEKGGYDTVEDLQAVLALHNARDIFLSLDASRVLYVVELLQSQLASLSSHRDRDYRKRCLKCLRALVRKHHVLPPSLFIEDVTREGTHPLRGGGFSDIWMGSLDKQPVCLKVMRIHLEMDEQKRDNVIKAFCEEALVWKQLNHANILPLLGVNTELFSPAFCLISPWMANGDIISFLRENPEHDRLRAVLEIASGLAYLHSMEPMVIHGDVKGANILVDNQYSCRLADFGLATIKETQRIDSTSNGAPKGTCRWMAPEIFVSEVNSVANSSSSDVYALACTIFEIMTGKPPFAELTDAAVMFRVINRERPPKPTDGWCPDDIWALVERCWSQDPTKRPHTIQIKRRLQKAVSGAAAIVRTDQEIAAESPVSVLTRMGQGTSRVSQRSVTLSLRLKAFKCPQSSCNKGYQHAHDKDTAVLEKQYLTLNRQHNRGRSWTPA</sequence>
<evidence type="ECO:0000256" key="2">
    <source>
        <dbReference type="ARBA" id="ARBA00022741"/>
    </source>
</evidence>
<name>A0A0W0F035_MONRR</name>
<evidence type="ECO:0000256" key="4">
    <source>
        <dbReference type="ARBA" id="ARBA00022840"/>
    </source>
</evidence>
<dbReference type="InterPro" id="IPR011009">
    <property type="entry name" value="Kinase-like_dom_sf"/>
</dbReference>
<dbReference type="PANTHER" id="PTHR44329">
    <property type="entry name" value="SERINE/THREONINE-PROTEIN KINASE TNNI3K-RELATED"/>
    <property type="match status" value="1"/>
</dbReference>
<dbReference type="Proteomes" id="UP000054988">
    <property type="component" value="Unassembled WGS sequence"/>
</dbReference>
<dbReference type="GO" id="GO:0004674">
    <property type="term" value="F:protein serine/threonine kinase activity"/>
    <property type="evidence" value="ECO:0007669"/>
    <property type="project" value="TreeGrafter"/>
</dbReference>
<comment type="caution">
    <text evidence="6">The sequence shown here is derived from an EMBL/GenBank/DDBJ whole genome shotgun (WGS) entry which is preliminary data.</text>
</comment>
<dbReference type="PROSITE" id="PS00108">
    <property type="entry name" value="PROTEIN_KINASE_ST"/>
    <property type="match status" value="1"/>
</dbReference>
<dbReference type="Pfam" id="PF07714">
    <property type="entry name" value="PK_Tyr_Ser-Thr"/>
    <property type="match status" value="1"/>
</dbReference>
<dbReference type="InterPro" id="IPR008271">
    <property type="entry name" value="Ser/Thr_kinase_AS"/>
</dbReference>
<dbReference type="InterPro" id="IPR000719">
    <property type="entry name" value="Prot_kinase_dom"/>
</dbReference>
<keyword evidence="4" id="KW-0067">ATP-binding</keyword>
<protein>
    <recommendedName>
        <fullName evidence="5">Protein kinase domain-containing protein</fullName>
    </recommendedName>
</protein>
<accession>A0A0W0F035</accession>
<dbReference type="Gene3D" id="1.10.510.10">
    <property type="entry name" value="Transferase(Phosphotransferase) domain 1"/>
    <property type="match status" value="1"/>
</dbReference>
<evidence type="ECO:0000259" key="5">
    <source>
        <dbReference type="PROSITE" id="PS50011"/>
    </source>
</evidence>
<dbReference type="AlphaFoldDB" id="A0A0W0F035"/>
<evidence type="ECO:0000313" key="6">
    <source>
        <dbReference type="EMBL" id="KTB29656.1"/>
    </source>
</evidence>
<reference evidence="6 7" key="1">
    <citation type="submission" date="2015-12" db="EMBL/GenBank/DDBJ databases">
        <title>Draft genome sequence of Moniliophthora roreri, the causal agent of frosty pod rot of cacao.</title>
        <authorList>
            <person name="Aime M.C."/>
            <person name="Diaz-Valderrama J.R."/>
            <person name="Kijpornyongpan T."/>
            <person name="Phillips-Mora W."/>
        </authorList>
    </citation>
    <scope>NUCLEOTIDE SEQUENCE [LARGE SCALE GENOMIC DNA]</scope>
    <source>
        <strain evidence="6 7">MCA 2952</strain>
    </source>
</reference>
<keyword evidence="3" id="KW-0418">Kinase</keyword>